<proteinExistence type="inferred from homology"/>
<dbReference type="Proteomes" id="UP000824175">
    <property type="component" value="Unassembled WGS sequence"/>
</dbReference>
<sequence>MENIPKISQAEYIVMDVIWDEGPLSTPEIVARLQDLHDWSPKTIHTLLVRLEKKGAITHTRQSRTYVYAACLDRKTYLDQQTHSFLERFYHGRLPKLVSYLVDEKKLSQEDIEALSELVEKAKGPQS</sequence>
<dbReference type="Gene3D" id="1.10.10.10">
    <property type="entry name" value="Winged helix-like DNA-binding domain superfamily/Winged helix DNA-binding domain"/>
    <property type="match status" value="1"/>
</dbReference>
<gene>
    <name evidence="5" type="ORF">IAD15_10145</name>
</gene>
<evidence type="ECO:0000256" key="4">
    <source>
        <dbReference type="ARBA" id="ARBA00023163"/>
    </source>
</evidence>
<keyword evidence="2" id="KW-0805">Transcription regulation</keyword>
<accession>A0A9D1L1S2</accession>
<name>A0A9D1L1S2_9FIRM</name>
<dbReference type="GO" id="GO:0003677">
    <property type="term" value="F:DNA binding"/>
    <property type="evidence" value="ECO:0007669"/>
    <property type="project" value="UniProtKB-KW"/>
</dbReference>
<reference evidence="5" key="1">
    <citation type="submission" date="2020-10" db="EMBL/GenBank/DDBJ databases">
        <authorList>
            <person name="Gilroy R."/>
        </authorList>
    </citation>
    <scope>NUCLEOTIDE SEQUENCE</scope>
    <source>
        <strain evidence="5">CHK195-11698</strain>
    </source>
</reference>
<protein>
    <submittedName>
        <fullName evidence="5">BlaI/MecI/CopY family transcriptional regulator</fullName>
    </submittedName>
</protein>
<dbReference type="Gene3D" id="1.10.4040.10">
    <property type="entry name" value="Penicillinase repressor domain"/>
    <property type="match status" value="1"/>
</dbReference>
<evidence type="ECO:0000256" key="2">
    <source>
        <dbReference type="ARBA" id="ARBA00023015"/>
    </source>
</evidence>
<dbReference type="InterPro" id="IPR036388">
    <property type="entry name" value="WH-like_DNA-bd_sf"/>
</dbReference>
<dbReference type="InterPro" id="IPR005650">
    <property type="entry name" value="BlaI_family"/>
</dbReference>
<comment type="caution">
    <text evidence="5">The sequence shown here is derived from an EMBL/GenBank/DDBJ whole genome shotgun (WGS) entry which is preliminary data.</text>
</comment>
<dbReference type="AlphaFoldDB" id="A0A9D1L1S2"/>
<dbReference type="SUPFAM" id="SSF46785">
    <property type="entry name" value="Winged helix' DNA-binding domain"/>
    <property type="match status" value="1"/>
</dbReference>
<dbReference type="PIRSF" id="PIRSF019455">
    <property type="entry name" value="CopR_AtkY"/>
    <property type="match status" value="1"/>
</dbReference>
<dbReference type="EMBL" id="DVMJ01000089">
    <property type="protein sequence ID" value="HIU14411.1"/>
    <property type="molecule type" value="Genomic_DNA"/>
</dbReference>
<evidence type="ECO:0000313" key="5">
    <source>
        <dbReference type="EMBL" id="HIU14411.1"/>
    </source>
</evidence>
<evidence type="ECO:0000313" key="6">
    <source>
        <dbReference type="Proteomes" id="UP000824175"/>
    </source>
</evidence>
<evidence type="ECO:0000256" key="3">
    <source>
        <dbReference type="ARBA" id="ARBA00023125"/>
    </source>
</evidence>
<keyword evidence="3" id="KW-0238">DNA-binding</keyword>
<comment type="similarity">
    <text evidence="1">Belongs to the BlaI transcriptional regulatory family.</text>
</comment>
<evidence type="ECO:0000256" key="1">
    <source>
        <dbReference type="ARBA" id="ARBA00011046"/>
    </source>
</evidence>
<dbReference type="Pfam" id="PF03965">
    <property type="entry name" value="Penicillinase_R"/>
    <property type="match status" value="1"/>
</dbReference>
<organism evidence="5 6">
    <name type="scientific">Candidatus Fimiplasma intestinipullorum</name>
    <dbReference type="NCBI Taxonomy" id="2840825"/>
    <lineage>
        <taxon>Bacteria</taxon>
        <taxon>Bacillati</taxon>
        <taxon>Bacillota</taxon>
        <taxon>Clostridia</taxon>
        <taxon>Eubacteriales</taxon>
        <taxon>Candidatus Fimiplasma</taxon>
    </lineage>
</organism>
<reference evidence="5" key="2">
    <citation type="journal article" date="2021" name="PeerJ">
        <title>Extensive microbial diversity within the chicken gut microbiome revealed by metagenomics and culture.</title>
        <authorList>
            <person name="Gilroy R."/>
            <person name="Ravi A."/>
            <person name="Getino M."/>
            <person name="Pursley I."/>
            <person name="Horton D.L."/>
            <person name="Alikhan N.F."/>
            <person name="Baker D."/>
            <person name="Gharbi K."/>
            <person name="Hall N."/>
            <person name="Watson M."/>
            <person name="Adriaenssens E.M."/>
            <person name="Foster-Nyarko E."/>
            <person name="Jarju S."/>
            <person name="Secka A."/>
            <person name="Antonio M."/>
            <person name="Oren A."/>
            <person name="Chaudhuri R.R."/>
            <person name="La Ragione R."/>
            <person name="Hildebrand F."/>
            <person name="Pallen M.J."/>
        </authorList>
    </citation>
    <scope>NUCLEOTIDE SEQUENCE</scope>
    <source>
        <strain evidence="5">CHK195-11698</strain>
    </source>
</reference>
<keyword evidence="4" id="KW-0804">Transcription</keyword>
<dbReference type="GO" id="GO:0045892">
    <property type="term" value="P:negative regulation of DNA-templated transcription"/>
    <property type="evidence" value="ECO:0007669"/>
    <property type="project" value="InterPro"/>
</dbReference>
<dbReference type="InterPro" id="IPR036390">
    <property type="entry name" value="WH_DNA-bd_sf"/>
</dbReference>